<dbReference type="Proteomes" id="UP001155144">
    <property type="component" value="Unassembled WGS sequence"/>
</dbReference>
<dbReference type="InterPro" id="IPR003593">
    <property type="entry name" value="AAA+_ATPase"/>
</dbReference>
<evidence type="ECO:0000313" key="13">
    <source>
        <dbReference type="EMBL" id="MCS4157371.1"/>
    </source>
</evidence>
<comment type="subcellular location">
    <subcellularLocation>
        <location evidence="1">Cell membrane</location>
        <topology evidence="1">Multi-pass membrane protein</topology>
    </subcellularLocation>
</comment>
<proteinExistence type="predicted"/>
<keyword evidence="3" id="KW-1003">Cell membrane</keyword>
<keyword evidence="8 9" id="KW-0472">Membrane</keyword>
<accession>A0A9X2R2Q3</accession>
<evidence type="ECO:0000256" key="9">
    <source>
        <dbReference type="SAM" id="Phobius"/>
    </source>
</evidence>
<dbReference type="InterPro" id="IPR003439">
    <property type="entry name" value="ABC_transporter-like_ATP-bd"/>
</dbReference>
<feature type="transmembrane region" description="Helical" evidence="9">
    <location>
        <begin position="259"/>
        <end position="282"/>
    </location>
</feature>
<evidence type="ECO:0000256" key="6">
    <source>
        <dbReference type="ARBA" id="ARBA00022840"/>
    </source>
</evidence>
<dbReference type="InterPro" id="IPR039421">
    <property type="entry name" value="Type_1_exporter"/>
</dbReference>
<evidence type="ECO:0000313" key="12">
    <source>
        <dbReference type="EMBL" id="MCS4119870.1"/>
    </source>
</evidence>
<evidence type="ECO:0000256" key="2">
    <source>
        <dbReference type="ARBA" id="ARBA00022448"/>
    </source>
</evidence>
<dbReference type="CDD" id="cd18544">
    <property type="entry name" value="ABC_6TM_TmrA_like"/>
    <property type="match status" value="1"/>
</dbReference>
<evidence type="ECO:0000313" key="14">
    <source>
        <dbReference type="Proteomes" id="UP001155144"/>
    </source>
</evidence>
<dbReference type="GO" id="GO:0016887">
    <property type="term" value="F:ATP hydrolysis activity"/>
    <property type="evidence" value="ECO:0007669"/>
    <property type="project" value="InterPro"/>
</dbReference>
<dbReference type="AlphaFoldDB" id="A0A9X2R2Q3"/>
<evidence type="ECO:0000259" key="11">
    <source>
        <dbReference type="PROSITE" id="PS50929"/>
    </source>
</evidence>
<dbReference type="InterPro" id="IPR027417">
    <property type="entry name" value="P-loop_NTPase"/>
</dbReference>
<evidence type="ECO:0000256" key="5">
    <source>
        <dbReference type="ARBA" id="ARBA00022741"/>
    </source>
</evidence>
<evidence type="ECO:0000256" key="8">
    <source>
        <dbReference type="ARBA" id="ARBA00023136"/>
    </source>
</evidence>
<dbReference type="GO" id="GO:0015421">
    <property type="term" value="F:ABC-type oligopeptide transporter activity"/>
    <property type="evidence" value="ECO:0007669"/>
    <property type="project" value="TreeGrafter"/>
</dbReference>
<dbReference type="PANTHER" id="PTHR43394">
    <property type="entry name" value="ATP-DEPENDENT PERMEASE MDL1, MITOCHONDRIAL"/>
    <property type="match status" value="1"/>
</dbReference>
<dbReference type="Gene3D" id="3.40.50.300">
    <property type="entry name" value="P-loop containing nucleotide triphosphate hydrolases"/>
    <property type="match status" value="1"/>
</dbReference>
<dbReference type="PROSITE" id="PS50893">
    <property type="entry name" value="ABC_TRANSPORTER_2"/>
    <property type="match status" value="1"/>
</dbReference>
<dbReference type="Pfam" id="PF00005">
    <property type="entry name" value="ABC_tran"/>
    <property type="match status" value="1"/>
</dbReference>
<dbReference type="SUPFAM" id="SSF90123">
    <property type="entry name" value="ABC transporter transmembrane region"/>
    <property type="match status" value="1"/>
</dbReference>
<dbReference type="EMBL" id="JANTZM010000005">
    <property type="protein sequence ID" value="MCS4157371.1"/>
    <property type="molecule type" value="Genomic_DNA"/>
</dbReference>
<keyword evidence="6 12" id="KW-0067">ATP-binding</keyword>
<name>A0A9X2R2Q3_9BACT</name>
<dbReference type="PANTHER" id="PTHR43394:SF1">
    <property type="entry name" value="ATP-BINDING CASSETTE SUB-FAMILY B MEMBER 10, MITOCHONDRIAL"/>
    <property type="match status" value="1"/>
</dbReference>
<dbReference type="Pfam" id="PF00664">
    <property type="entry name" value="ABC_membrane"/>
    <property type="match status" value="1"/>
</dbReference>
<keyword evidence="2" id="KW-0813">Transport</keyword>
<keyword evidence="4 9" id="KW-0812">Transmembrane</keyword>
<dbReference type="SMART" id="SM00382">
    <property type="entry name" value="AAA"/>
    <property type="match status" value="1"/>
</dbReference>
<evidence type="ECO:0000256" key="7">
    <source>
        <dbReference type="ARBA" id="ARBA00022989"/>
    </source>
</evidence>
<dbReference type="PROSITE" id="PS50929">
    <property type="entry name" value="ABC_TM1F"/>
    <property type="match status" value="1"/>
</dbReference>
<feature type="transmembrane region" description="Helical" evidence="9">
    <location>
        <begin position="179"/>
        <end position="199"/>
    </location>
</feature>
<dbReference type="GO" id="GO:0005524">
    <property type="term" value="F:ATP binding"/>
    <property type="evidence" value="ECO:0007669"/>
    <property type="project" value="UniProtKB-KW"/>
</dbReference>
<protein>
    <submittedName>
        <fullName evidence="12">ATP-binding cassette subfamily B protein</fullName>
    </submittedName>
</protein>
<dbReference type="InterPro" id="IPR011527">
    <property type="entry name" value="ABC1_TM_dom"/>
</dbReference>
<evidence type="ECO:0000256" key="1">
    <source>
        <dbReference type="ARBA" id="ARBA00004651"/>
    </source>
</evidence>
<dbReference type="Gene3D" id="1.20.1560.10">
    <property type="entry name" value="ABC transporter type 1, transmembrane domain"/>
    <property type="match status" value="1"/>
</dbReference>
<evidence type="ECO:0000259" key="10">
    <source>
        <dbReference type="PROSITE" id="PS50893"/>
    </source>
</evidence>
<feature type="domain" description="ABC transmembrane type-1" evidence="11">
    <location>
        <begin position="42"/>
        <end position="325"/>
    </location>
</feature>
<organism evidence="12 14">
    <name type="scientific">Salinibacter ruber</name>
    <dbReference type="NCBI Taxonomy" id="146919"/>
    <lineage>
        <taxon>Bacteria</taxon>
        <taxon>Pseudomonadati</taxon>
        <taxon>Rhodothermota</taxon>
        <taxon>Rhodothermia</taxon>
        <taxon>Rhodothermales</taxon>
        <taxon>Salinibacteraceae</taxon>
        <taxon>Salinibacter</taxon>
    </lineage>
</organism>
<dbReference type="EMBL" id="JANUBL010000001">
    <property type="protein sequence ID" value="MCS4119870.1"/>
    <property type="molecule type" value="Genomic_DNA"/>
</dbReference>
<reference evidence="12" key="1">
    <citation type="submission" date="2022-08" db="EMBL/GenBank/DDBJ databases">
        <title>Genomic Encyclopedia of Type Strains, Phase V (KMG-V): Genome sequencing to study the core and pangenomes of soil and plant-associated prokaryotes.</title>
        <authorList>
            <person name="Whitman W."/>
        </authorList>
    </citation>
    <scope>NUCLEOTIDE SEQUENCE</scope>
    <source>
        <strain evidence="13">SP3002</strain>
        <strain evidence="12">SP3026</strain>
    </source>
</reference>
<dbReference type="FunFam" id="1.20.1560.10:FF:000011">
    <property type="entry name" value="Multidrug ABC transporter ATP-binding protein"/>
    <property type="match status" value="1"/>
</dbReference>
<feature type="transmembrane region" description="Helical" evidence="9">
    <location>
        <begin position="77"/>
        <end position="98"/>
    </location>
</feature>
<comment type="caution">
    <text evidence="12">The sequence shown here is derived from an EMBL/GenBank/DDBJ whole genome shotgun (WGS) entry which is preliminary data.</text>
</comment>
<feature type="transmembrane region" description="Helical" evidence="9">
    <location>
        <begin position="37"/>
        <end position="57"/>
    </location>
</feature>
<sequence length="619" mass="70176">MADDASDDHFEPEDTVDEVNTFDGRLIRRLGQYLTPYAGYIVLALAITLGASFLGPLRPWLVQKGIDNYIVVGDLEGLQYIILYLVLALVGEGILSFGENYLTQWIGQQAIYDLRTTLFRHVEGQSLAYFDRTPVGRVITRTTSDVEALSDALSSGLVSVLGDLFKLVFIAYFMFTLNWMLAVVTLLVMPLMVWVTFWFRRNVREQYRETRKQMARINSFIQEHVTGMHIVQLFNREDEEEDRFEGINDKHRAAHLHTIFYYAIFWPSIEFISNLALAAVLWFGGFRALGGSALTLGVLVAFIQYARQFFRPIRDLSNQYDTLQKAMAGAERVFSLLDTDESIEAPSAPVELDAVEGTIEFKNVWFAYEEDDAGTPDWVLEDVSFRVEPGEMAALVGATGAGKSTVMNLLLRFYEIQRGQIRVDGHDIRDLRLRDLREHIGLIPQDVFLFSGSVRRNLTLDDPSIDEATMRRAAETVQADQLIERLPDGYDQDVKERGSSLSRGQRQLLAFVRALLYDPDVMVLDEATSSVDTETEALIQRALERVTEGRTTLAIAHRLSTIQDADKILVMHKGEIRERGTHQELLAADGLYRKLYDLQYADQVAPRGDGARTDQRVQT</sequence>
<feature type="transmembrane region" description="Helical" evidence="9">
    <location>
        <begin position="288"/>
        <end position="306"/>
    </location>
</feature>
<dbReference type="FunFam" id="3.40.50.300:FF:000287">
    <property type="entry name" value="Multidrug ABC transporter ATP-binding protein"/>
    <property type="match status" value="1"/>
</dbReference>
<dbReference type="Proteomes" id="UP001155110">
    <property type="component" value="Unassembled WGS sequence"/>
</dbReference>
<dbReference type="RefSeq" id="WP_112904431.1">
    <property type="nucleotide sequence ID" value="NZ_CALTRV010000003.1"/>
</dbReference>
<keyword evidence="5" id="KW-0547">Nucleotide-binding</keyword>
<evidence type="ECO:0000256" key="4">
    <source>
        <dbReference type="ARBA" id="ARBA00022692"/>
    </source>
</evidence>
<dbReference type="SUPFAM" id="SSF52540">
    <property type="entry name" value="P-loop containing nucleoside triphosphate hydrolases"/>
    <property type="match status" value="1"/>
</dbReference>
<gene>
    <name evidence="12" type="ORF">GGP45_000188</name>
    <name evidence="13" type="ORF">GGP99_001330</name>
</gene>
<evidence type="ECO:0000256" key="3">
    <source>
        <dbReference type="ARBA" id="ARBA00022475"/>
    </source>
</evidence>
<dbReference type="InterPro" id="IPR036640">
    <property type="entry name" value="ABC1_TM_sf"/>
</dbReference>
<feature type="domain" description="ABC transporter" evidence="10">
    <location>
        <begin position="359"/>
        <end position="598"/>
    </location>
</feature>
<dbReference type="GO" id="GO:0005886">
    <property type="term" value="C:plasma membrane"/>
    <property type="evidence" value="ECO:0007669"/>
    <property type="project" value="UniProtKB-SubCell"/>
</dbReference>
<feature type="transmembrane region" description="Helical" evidence="9">
    <location>
        <begin position="152"/>
        <end position="173"/>
    </location>
</feature>
<keyword evidence="7 9" id="KW-1133">Transmembrane helix</keyword>